<sequence>MSQLLGKRWNEKRQTPVSTALPSWREYNAKKGGWLRARTNTKGFDEENHQPDTTDCDQFGPFGNKPKASFLCCRPWRQLRGYGAKSLTRKLAVRNELRKLNRSCLGLHSLVVSQSSCFLQVAWKLSIERLLEQNDLSFLGAA</sequence>
<dbReference type="GeneID" id="20319414"/>
<accession>A0A075AFJ4</accession>
<feature type="region of interest" description="Disordered" evidence="1">
    <location>
        <begin position="38"/>
        <end position="61"/>
    </location>
</feature>
<dbReference type="CTD" id="20319414"/>
<name>A0A075AFJ4_OPIVI</name>
<dbReference type="RefSeq" id="XP_009168451.1">
    <property type="nucleotide sequence ID" value="XM_009170187.1"/>
</dbReference>
<dbReference type="AlphaFoldDB" id="A0A075AFJ4"/>
<proteinExistence type="predicted"/>
<evidence type="ECO:0000313" key="3">
    <source>
        <dbReference type="Proteomes" id="UP000054324"/>
    </source>
</evidence>
<dbReference type="EMBL" id="KL596714">
    <property type="protein sequence ID" value="KER27814.1"/>
    <property type="molecule type" value="Genomic_DNA"/>
</dbReference>
<reference evidence="2 3" key="1">
    <citation type="submission" date="2013-11" db="EMBL/GenBank/DDBJ databases">
        <title>Opisthorchis viverrini - life in the bile duct.</title>
        <authorList>
            <person name="Young N.D."/>
            <person name="Nagarajan N."/>
            <person name="Lin S.J."/>
            <person name="Korhonen P.K."/>
            <person name="Jex A.R."/>
            <person name="Hall R.S."/>
            <person name="Safavi-Hemami H."/>
            <person name="Kaewkong W."/>
            <person name="Bertrand D."/>
            <person name="Gao S."/>
            <person name="Seet Q."/>
            <person name="Wongkham S."/>
            <person name="Teh B.T."/>
            <person name="Wongkham C."/>
            <person name="Intapan P.M."/>
            <person name="Maleewong W."/>
            <person name="Yang X."/>
            <person name="Hu M."/>
            <person name="Wang Z."/>
            <person name="Hofmann A."/>
            <person name="Sternberg P.W."/>
            <person name="Tan P."/>
            <person name="Wang J."/>
            <person name="Gasser R.B."/>
        </authorList>
    </citation>
    <scope>NUCLEOTIDE SEQUENCE [LARGE SCALE GENOMIC DNA]</scope>
</reference>
<evidence type="ECO:0000313" key="2">
    <source>
        <dbReference type="EMBL" id="KER27814.1"/>
    </source>
</evidence>
<dbReference type="KEGG" id="ovi:T265_05232"/>
<feature type="compositionally biased region" description="Basic and acidic residues" evidence="1">
    <location>
        <begin position="43"/>
        <end position="52"/>
    </location>
</feature>
<keyword evidence="3" id="KW-1185">Reference proteome</keyword>
<organism evidence="2 3">
    <name type="scientific">Opisthorchis viverrini</name>
    <name type="common">Southeast Asian liver fluke</name>
    <dbReference type="NCBI Taxonomy" id="6198"/>
    <lineage>
        <taxon>Eukaryota</taxon>
        <taxon>Metazoa</taxon>
        <taxon>Spiralia</taxon>
        <taxon>Lophotrochozoa</taxon>
        <taxon>Platyhelminthes</taxon>
        <taxon>Trematoda</taxon>
        <taxon>Digenea</taxon>
        <taxon>Opisthorchiida</taxon>
        <taxon>Opisthorchiata</taxon>
        <taxon>Opisthorchiidae</taxon>
        <taxon>Opisthorchis</taxon>
    </lineage>
</organism>
<protein>
    <submittedName>
        <fullName evidence="2">Uncharacterized protein</fullName>
    </submittedName>
</protein>
<dbReference type="Proteomes" id="UP000054324">
    <property type="component" value="Unassembled WGS sequence"/>
</dbReference>
<gene>
    <name evidence="2" type="ORF">T265_05232</name>
</gene>
<evidence type="ECO:0000256" key="1">
    <source>
        <dbReference type="SAM" id="MobiDB-lite"/>
    </source>
</evidence>